<dbReference type="PANTHER" id="PTHR32205:SF5">
    <property type="entry name" value="ARCHAEMETZINCIN-2"/>
    <property type="match status" value="1"/>
</dbReference>
<organism evidence="1">
    <name type="scientific">Arcella intermedia</name>
    <dbReference type="NCBI Taxonomy" id="1963864"/>
    <lineage>
        <taxon>Eukaryota</taxon>
        <taxon>Amoebozoa</taxon>
        <taxon>Tubulinea</taxon>
        <taxon>Elardia</taxon>
        <taxon>Arcellinida</taxon>
        <taxon>Sphaerothecina</taxon>
        <taxon>Arcellidae</taxon>
        <taxon>Arcella</taxon>
    </lineage>
</organism>
<dbReference type="GO" id="GO:0008237">
    <property type="term" value="F:metallopeptidase activity"/>
    <property type="evidence" value="ECO:0007669"/>
    <property type="project" value="InterPro"/>
</dbReference>
<proteinExistence type="predicted"/>
<evidence type="ECO:0000313" key="1">
    <source>
        <dbReference type="EMBL" id="NDV37918.1"/>
    </source>
</evidence>
<dbReference type="InterPro" id="IPR052009">
    <property type="entry name" value="Archaemetzincin"/>
</dbReference>
<dbReference type="AlphaFoldDB" id="A0A6B2LMH0"/>
<reference evidence="1" key="1">
    <citation type="journal article" date="2020" name="J. Eukaryot. Microbiol.">
        <title>De novo Sequencing, Assembly and Annotation of the Transcriptome for the Free-Living Testate Amoeba Arcella intermedia.</title>
        <authorList>
            <person name="Ribeiro G.M."/>
            <person name="Porfirio-Sousa A.L."/>
            <person name="Maurer-Alcala X.X."/>
            <person name="Katz L.A."/>
            <person name="Lahr D.J.G."/>
        </authorList>
    </citation>
    <scope>NUCLEOTIDE SEQUENCE</scope>
</reference>
<protein>
    <submittedName>
        <fullName evidence="1">Uncharacterized protein</fullName>
    </submittedName>
</protein>
<dbReference type="PANTHER" id="PTHR32205">
    <property type="entry name" value="ARCHAEMETZINCIN-2-RELATED"/>
    <property type="match status" value="1"/>
</dbReference>
<sequence>MTKKDIYVLPIGSFTDTSPDLLFLKEYCSAFFTLEAHFLPQMEVISEDPEHVLFEWEAQTYQVRSRNHHGNTQLLTKDLNTKLTELKESLPDAFCIIGITMYDLYPTDSWNFVFGEARLIDSVGVFSFIRYVDDSPNFLLNCCKVRPPEFQSPQIHFLM</sequence>
<dbReference type="Gene3D" id="3.40.390.10">
    <property type="entry name" value="Collagenase (Catalytic Domain)"/>
    <property type="match status" value="1"/>
</dbReference>
<name>A0A6B2LMH0_9EUKA</name>
<accession>A0A6B2LMH0</accession>
<dbReference type="InterPro" id="IPR024079">
    <property type="entry name" value="MetalloPept_cat_dom_sf"/>
</dbReference>
<dbReference type="EMBL" id="GIBP01008949">
    <property type="protein sequence ID" value="NDV37918.1"/>
    <property type="molecule type" value="Transcribed_RNA"/>
</dbReference>